<dbReference type="Gramene" id="ONK68392">
    <property type="protein sequence ID" value="ONK68392"/>
    <property type="gene ID" value="A4U43_C05F11030"/>
</dbReference>
<dbReference type="Gene3D" id="3.80.10.10">
    <property type="entry name" value="Ribonuclease Inhibitor"/>
    <property type="match status" value="1"/>
</dbReference>
<keyword evidence="2" id="KW-0677">Repeat</keyword>
<dbReference type="Pfam" id="PF08263">
    <property type="entry name" value="LRRNT_2"/>
    <property type="match status" value="1"/>
</dbReference>
<keyword evidence="6" id="KW-1185">Reference proteome</keyword>
<dbReference type="Pfam" id="PF13855">
    <property type="entry name" value="LRR_8"/>
    <property type="match status" value="1"/>
</dbReference>
<protein>
    <recommendedName>
        <fullName evidence="4">Leucine-rich repeat-containing N-terminal plant-type domain-containing protein</fullName>
    </recommendedName>
</protein>
<evidence type="ECO:0000256" key="2">
    <source>
        <dbReference type="ARBA" id="ARBA00022737"/>
    </source>
</evidence>
<gene>
    <name evidence="5" type="ORF">A4U43_C05F11030</name>
</gene>
<evidence type="ECO:0000313" key="6">
    <source>
        <dbReference type="Proteomes" id="UP000243459"/>
    </source>
</evidence>
<reference evidence="6" key="1">
    <citation type="journal article" date="2017" name="Nat. Commun.">
        <title>The asparagus genome sheds light on the origin and evolution of a young Y chromosome.</title>
        <authorList>
            <person name="Harkess A."/>
            <person name="Zhou J."/>
            <person name="Xu C."/>
            <person name="Bowers J.E."/>
            <person name="Van der Hulst R."/>
            <person name="Ayyampalayam S."/>
            <person name="Mercati F."/>
            <person name="Riccardi P."/>
            <person name="McKain M.R."/>
            <person name="Kakrana A."/>
            <person name="Tang H."/>
            <person name="Ray J."/>
            <person name="Groenendijk J."/>
            <person name="Arikit S."/>
            <person name="Mathioni S.M."/>
            <person name="Nakano M."/>
            <person name="Shan H."/>
            <person name="Telgmann-Rauber A."/>
            <person name="Kanno A."/>
            <person name="Yue Z."/>
            <person name="Chen H."/>
            <person name="Li W."/>
            <person name="Chen Y."/>
            <person name="Xu X."/>
            <person name="Zhang Y."/>
            <person name="Luo S."/>
            <person name="Chen H."/>
            <person name="Gao J."/>
            <person name="Mao Z."/>
            <person name="Pires J.C."/>
            <person name="Luo M."/>
            <person name="Kudrna D."/>
            <person name="Wing R.A."/>
            <person name="Meyers B.C."/>
            <person name="Yi K."/>
            <person name="Kong H."/>
            <person name="Lavrijsen P."/>
            <person name="Sunseri F."/>
            <person name="Falavigna A."/>
            <person name="Ye Y."/>
            <person name="Leebens-Mack J.H."/>
            <person name="Chen G."/>
        </authorList>
    </citation>
    <scope>NUCLEOTIDE SEQUENCE [LARGE SCALE GENOMIC DNA]</scope>
    <source>
        <strain evidence="6">cv. DH0086</strain>
    </source>
</reference>
<dbReference type="EMBL" id="CM007385">
    <property type="protein sequence ID" value="ONK68392.1"/>
    <property type="molecule type" value="Genomic_DNA"/>
</dbReference>
<dbReference type="PANTHER" id="PTHR48007:SF64">
    <property type="entry name" value="POLLEN RECEPTOR-LIKE KINASE 1"/>
    <property type="match status" value="1"/>
</dbReference>
<feature type="chain" id="PRO_5024322409" description="Leucine-rich repeat-containing N-terminal plant-type domain-containing protein" evidence="3">
    <location>
        <begin position="25"/>
        <end position="224"/>
    </location>
</feature>
<dbReference type="InterPro" id="IPR032675">
    <property type="entry name" value="LRR_dom_sf"/>
</dbReference>
<keyword evidence="1" id="KW-0433">Leucine-rich repeat</keyword>
<dbReference type="Pfam" id="PF00560">
    <property type="entry name" value="LRR_1"/>
    <property type="match status" value="2"/>
</dbReference>
<evidence type="ECO:0000259" key="4">
    <source>
        <dbReference type="Pfam" id="PF08263"/>
    </source>
</evidence>
<evidence type="ECO:0000256" key="1">
    <source>
        <dbReference type="ARBA" id="ARBA00022614"/>
    </source>
</evidence>
<dbReference type="AlphaFoldDB" id="A0A5P1EQV0"/>
<accession>A0A5P1EQV0</accession>
<proteinExistence type="predicted"/>
<evidence type="ECO:0000256" key="3">
    <source>
        <dbReference type="SAM" id="SignalP"/>
    </source>
</evidence>
<dbReference type="Proteomes" id="UP000243459">
    <property type="component" value="Chromosome 5"/>
</dbReference>
<name>A0A5P1EQV0_ASPOF</name>
<sequence length="224" mass="24225">MDAEARHLALSLSLLFVLFRLSFSDDASDAATLLKFKDSVADPSGSLDGWTQNSGPCREPKWAGIICNGDGEVYGLQLENMGLSGPLNLGPLTDLPSIRTLSFSNNRFTGPMPGVRDFKGLKNVYLSANNFTGGIRDDAFDGMRSLKKVVLSRNKFSGRIPSSLVLVNSLSELWVDYNGFDGQIPNFQQSDLQVVNVSNNNLEGSIPPRLSAMDPSMFAGGEAK</sequence>
<keyword evidence="3" id="KW-0732">Signal</keyword>
<organism evidence="5 6">
    <name type="scientific">Asparagus officinalis</name>
    <name type="common">Garden asparagus</name>
    <dbReference type="NCBI Taxonomy" id="4686"/>
    <lineage>
        <taxon>Eukaryota</taxon>
        <taxon>Viridiplantae</taxon>
        <taxon>Streptophyta</taxon>
        <taxon>Embryophyta</taxon>
        <taxon>Tracheophyta</taxon>
        <taxon>Spermatophyta</taxon>
        <taxon>Magnoliopsida</taxon>
        <taxon>Liliopsida</taxon>
        <taxon>Asparagales</taxon>
        <taxon>Asparagaceae</taxon>
        <taxon>Asparagoideae</taxon>
        <taxon>Asparagus</taxon>
    </lineage>
</organism>
<dbReference type="PANTHER" id="PTHR48007">
    <property type="entry name" value="LEUCINE-RICH REPEAT RECEPTOR-LIKE PROTEIN KINASE PXC1"/>
    <property type="match status" value="1"/>
</dbReference>
<dbReference type="SUPFAM" id="SSF52058">
    <property type="entry name" value="L domain-like"/>
    <property type="match status" value="1"/>
</dbReference>
<dbReference type="InterPro" id="IPR046959">
    <property type="entry name" value="PRK1-6/SRF4-like"/>
</dbReference>
<dbReference type="InterPro" id="IPR013210">
    <property type="entry name" value="LRR_N_plant-typ"/>
</dbReference>
<feature type="domain" description="Leucine-rich repeat-containing N-terminal plant-type" evidence="4">
    <location>
        <begin position="27"/>
        <end position="68"/>
    </location>
</feature>
<evidence type="ECO:0000313" key="5">
    <source>
        <dbReference type="EMBL" id="ONK68392.1"/>
    </source>
</evidence>
<dbReference type="InterPro" id="IPR001611">
    <property type="entry name" value="Leu-rich_rpt"/>
</dbReference>
<dbReference type="OMA" id="DQWVSST"/>
<feature type="signal peptide" evidence="3">
    <location>
        <begin position="1"/>
        <end position="24"/>
    </location>
</feature>